<feature type="transmembrane region" description="Helical" evidence="6">
    <location>
        <begin position="357"/>
        <end position="378"/>
    </location>
</feature>
<feature type="transmembrane region" description="Helical" evidence="6">
    <location>
        <begin position="435"/>
        <end position="455"/>
    </location>
</feature>
<dbReference type="InterPro" id="IPR003838">
    <property type="entry name" value="ABC3_permease_C"/>
</dbReference>
<dbReference type="Pfam" id="PF02687">
    <property type="entry name" value="FtsX"/>
    <property type="match status" value="2"/>
</dbReference>
<dbReference type="EMBL" id="BMLN01000001">
    <property type="protein sequence ID" value="GGN91850.1"/>
    <property type="molecule type" value="Genomic_DNA"/>
</dbReference>
<gene>
    <name evidence="8" type="ORF">GCM10010969_03740</name>
</gene>
<keyword evidence="2" id="KW-1003">Cell membrane</keyword>
<evidence type="ECO:0000256" key="2">
    <source>
        <dbReference type="ARBA" id="ARBA00022475"/>
    </source>
</evidence>
<sequence>MHTVWILTLSMLRRKKLQNLLTALLLLLSALLLGTALTVLLNTENLFEDAHRKTNGSQQILTLDQGLHDPAFVYRWWEEQSGVQVSKLLPYKSLSGLTYNNESLPNLYLYMMNTPELPFGVDELLFAGETSPERIPTPGTVWIPTSLAASSGIGEGDTIGFQAPGGYFELRVSAVVVDVPYGSPFSTSARIWMNDGDYRKHLAAVEGGDRYMMGLRFDDYAKQAEYWTRFEQALNSPYLETRTDFTEISAFYLILNRIIGFVMIFLGTVMAAIALATIGFTVADALLTNYRTIGVLRSMGLTITGITAPYVLQYGLLGIPAIGIGLLLSRFPAAAILENTLSVLRTGDVPLMLHGTGWLILTGILLVLFVLLCAALYASRARHILPAQAIRYGMAEADSGRSTQGNHKGGIGLGHFPVDLVIAARSSTGSRRASLFTGLIALVSSSVLVFGVLLLSSILATGQNAGQWGYDATDISVTIINEPLLARSDFAERLDNDPRIAEYGWYTGASGLLKSDEPSAAGTSMNVYLGLLDGSYDSLGYEVLTGRNPRTSDEVALGLNAAQFAGRTIGDLVDLYIRGEKRTFTITGIYQSVANMSNSARLVMNMPSDSGVQTNLTERTAFVSLQDSADAEEVAKEWNTAYPGALSAASQASLIDAVFGEAVRSLLLPLGMMGILFLTVTCLIVYSVCRIQVRKNSRTYGIYKSIGLSSLRIRRSVTLGIIFVSAAGATVGAIGGIYLLPLLLNRVLSNYGLQELPLAVSLPGTVAAVLFSTAASAAGCWLSSRIVAKTSPRILTVE</sequence>
<feature type="transmembrane region" description="Helical" evidence="6">
    <location>
        <begin position="760"/>
        <end position="783"/>
    </location>
</feature>
<keyword evidence="9" id="KW-1185">Reference proteome</keyword>
<accession>A0ABQ2KSM3</accession>
<evidence type="ECO:0000256" key="1">
    <source>
        <dbReference type="ARBA" id="ARBA00004651"/>
    </source>
</evidence>
<feature type="transmembrane region" description="Helical" evidence="6">
    <location>
        <begin position="258"/>
        <end position="290"/>
    </location>
</feature>
<dbReference type="Proteomes" id="UP000606653">
    <property type="component" value="Unassembled WGS sequence"/>
</dbReference>
<reference evidence="9" key="1">
    <citation type="journal article" date="2019" name="Int. J. Syst. Evol. Microbiol.">
        <title>The Global Catalogue of Microorganisms (GCM) 10K type strain sequencing project: providing services to taxonomists for standard genome sequencing and annotation.</title>
        <authorList>
            <consortium name="The Broad Institute Genomics Platform"/>
            <consortium name="The Broad Institute Genome Sequencing Center for Infectious Disease"/>
            <person name="Wu L."/>
            <person name="Ma J."/>
        </authorList>
    </citation>
    <scope>NUCLEOTIDE SEQUENCE [LARGE SCALE GENOMIC DNA]</scope>
    <source>
        <strain evidence="9">CGMCC 1.6964</strain>
    </source>
</reference>
<evidence type="ECO:0000256" key="6">
    <source>
        <dbReference type="SAM" id="Phobius"/>
    </source>
</evidence>
<dbReference type="RefSeq" id="WP_018975308.1">
    <property type="nucleotide sequence ID" value="NZ_BMLN01000001.1"/>
</dbReference>
<feature type="transmembrane region" description="Helical" evidence="6">
    <location>
        <begin position="717"/>
        <end position="740"/>
    </location>
</feature>
<dbReference type="PANTHER" id="PTHR30287:SF2">
    <property type="entry name" value="BLL1001 PROTEIN"/>
    <property type="match status" value="1"/>
</dbReference>
<feature type="transmembrane region" description="Helical" evidence="6">
    <location>
        <begin position="666"/>
        <end position="689"/>
    </location>
</feature>
<feature type="domain" description="ABC3 transporter permease C-terminal" evidence="7">
    <location>
        <begin position="672"/>
        <end position="792"/>
    </location>
</feature>
<proteinExistence type="predicted"/>
<feature type="transmembrane region" description="Helical" evidence="6">
    <location>
        <begin position="311"/>
        <end position="337"/>
    </location>
</feature>
<evidence type="ECO:0000256" key="3">
    <source>
        <dbReference type="ARBA" id="ARBA00022692"/>
    </source>
</evidence>
<evidence type="ECO:0000259" key="7">
    <source>
        <dbReference type="Pfam" id="PF02687"/>
    </source>
</evidence>
<evidence type="ECO:0000313" key="9">
    <source>
        <dbReference type="Proteomes" id="UP000606653"/>
    </source>
</evidence>
<name>A0ABQ2KSM3_9BACL</name>
<evidence type="ECO:0000256" key="4">
    <source>
        <dbReference type="ARBA" id="ARBA00022989"/>
    </source>
</evidence>
<keyword evidence="5 6" id="KW-0472">Membrane</keyword>
<keyword evidence="4 6" id="KW-1133">Transmembrane helix</keyword>
<feature type="domain" description="ABC3 transporter permease C-terminal" evidence="7">
    <location>
        <begin position="264"/>
        <end position="384"/>
    </location>
</feature>
<evidence type="ECO:0000256" key="5">
    <source>
        <dbReference type="ARBA" id="ARBA00023136"/>
    </source>
</evidence>
<comment type="subcellular location">
    <subcellularLocation>
        <location evidence="1">Cell membrane</location>
        <topology evidence="1">Multi-pass membrane protein</topology>
    </subcellularLocation>
</comment>
<evidence type="ECO:0000313" key="8">
    <source>
        <dbReference type="EMBL" id="GGN91850.1"/>
    </source>
</evidence>
<dbReference type="PANTHER" id="PTHR30287">
    <property type="entry name" value="MEMBRANE COMPONENT OF PREDICTED ABC SUPERFAMILY METABOLITE UPTAKE TRANSPORTER"/>
    <property type="match status" value="1"/>
</dbReference>
<protein>
    <submittedName>
        <fullName evidence="8">Peptide ABC transporter permease</fullName>
    </submittedName>
</protein>
<dbReference type="InterPro" id="IPR038766">
    <property type="entry name" value="Membrane_comp_ABC_pdt"/>
</dbReference>
<keyword evidence="3 6" id="KW-0812">Transmembrane</keyword>
<organism evidence="8 9">
    <name type="scientific">Saccharibacillus kuerlensis</name>
    <dbReference type="NCBI Taxonomy" id="459527"/>
    <lineage>
        <taxon>Bacteria</taxon>
        <taxon>Bacillati</taxon>
        <taxon>Bacillota</taxon>
        <taxon>Bacilli</taxon>
        <taxon>Bacillales</taxon>
        <taxon>Paenibacillaceae</taxon>
        <taxon>Saccharibacillus</taxon>
    </lineage>
</organism>
<comment type="caution">
    <text evidence="8">The sequence shown here is derived from an EMBL/GenBank/DDBJ whole genome shotgun (WGS) entry which is preliminary data.</text>
</comment>